<protein>
    <submittedName>
        <fullName evidence="2">Uncharacterized protein</fullName>
    </submittedName>
</protein>
<reference evidence="2" key="3">
    <citation type="submission" date="2025-09" db="UniProtKB">
        <authorList>
            <consortium name="Ensembl"/>
        </authorList>
    </citation>
    <scope>IDENTIFICATION</scope>
</reference>
<name>A0A493TN17_ANAPP</name>
<dbReference type="Proteomes" id="UP000016666">
    <property type="component" value="Chromosome 2"/>
</dbReference>
<evidence type="ECO:0000313" key="3">
    <source>
        <dbReference type="Proteomes" id="UP000016666"/>
    </source>
</evidence>
<evidence type="ECO:0000256" key="1">
    <source>
        <dbReference type="SAM" id="MobiDB-lite"/>
    </source>
</evidence>
<evidence type="ECO:0000313" key="2">
    <source>
        <dbReference type="Ensembl" id="ENSAPLP00000027223.1"/>
    </source>
</evidence>
<proteinExistence type="predicted"/>
<feature type="region of interest" description="Disordered" evidence="1">
    <location>
        <begin position="1"/>
        <end position="26"/>
    </location>
</feature>
<feature type="compositionally biased region" description="Low complexity" evidence="1">
    <location>
        <begin position="17"/>
        <end position="26"/>
    </location>
</feature>
<dbReference type="Ensembl" id="ENSAPLT00000036608.1">
    <property type="protein sequence ID" value="ENSAPLP00000027223.1"/>
    <property type="gene ID" value="ENSAPLG00000024625.1"/>
</dbReference>
<reference evidence="2" key="2">
    <citation type="submission" date="2025-08" db="UniProtKB">
        <authorList>
            <consortium name="Ensembl"/>
        </authorList>
    </citation>
    <scope>IDENTIFICATION</scope>
</reference>
<reference evidence="2 3" key="1">
    <citation type="submission" date="2017-10" db="EMBL/GenBank/DDBJ databases">
        <title>A new Pekin duck reference genome.</title>
        <authorList>
            <person name="Hou Z.-C."/>
            <person name="Zhou Z.-K."/>
            <person name="Zhu F."/>
            <person name="Hou S.-S."/>
        </authorList>
    </citation>
    <scope>NUCLEOTIDE SEQUENCE [LARGE SCALE GENOMIC DNA]</scope>
</reference>
<dbReference type="AlphaFoldDB" id="A0A493TN17"/>
<accession>A0A493TN17</accession>
<sequence>ERPLVEQAVPLQPMGPPWSRSPRCSPPMGGGAPASLIIAMKGNPQPCANTISAAIQGRCQDSSCLREEVSVTDCCWQRRDVQHMMREKTFPHSEPILGTSVSPSARTPCSVVSLVSELFPNFIPALSSPILLPSTAESSPSHNCHP</sequence>
<organism evidence="2 3">
    <name type="scientific">Anas platyrhynchos platyrhynchos</name>
    <name type="common">Northern mallard</name>
    <dbReference type="NCBI Taxonomy" id="8840"/>
    <lineage>
        <taxon>Eukaryota</taxon>
        <taxon>Metazoa</taxon>
        <taxon>Chordata</taxon>
        <taxon>Craniata</taxon>
        <taxon>Vertebrata</taxon>
        <taxon>Euteleostomi</taxon>
        <taxon>Archelosauria</taxon>
        <taxon>Archosauria</taxon>
        <taxon>Dinosauria</taxon>
        <taxon>Saurischia</taxon>
        <taxon>Theropoda</taxon>
        <taxon>Coelurosauria</taxon>
        <taxon>Aves</taxon>
        <taxon>Neognathae</taxon>
        <taxon>Galloanserae</taxon>
        <taxon>Anseriformes</taxon>
        <taxon>Anatidae</taxon>
        <taxon>Anatinae</taxon>
        <taxon>Anas</taxon>
    </lineage>
</organism>
<keyword evidence="3" id="KW-1185">Reference proteome</keyword>